<dbReference type="InterPro" id="IPR048366">
    <property type="entry name" value="TNP-like_GBD"/>
</dbReference>
<comment type="caution">
    <text evidence="3">The sequence shown here is derived from an EMBL/GenBank/DDBJ whole genome shotgun (WGS) entry which is preliminary data.</text>
</comment>
<name>A0ABD1DUK3_CULPP</name>
<feature type="domain" description="Transposable element P transposase-like RNase H" evidence="1">
    <location>
        <begin position="2"/>
        <end position="54"/>
    </location>
</feature>
<sequence length="279" mass="30944">MLTIDGMAIKASLTFNAKSDSFFGFPSDGISRKIERNKTTRLATEAVVALVQGVAPLEAYRWTDPEQNDAPKKVNRRPKRFKQAVGYILGHHTVGSEVQKKFVSNLARALRLRGLYPVGLVLDQCSTNIKMVKESGATADHPVGRFGNSDLAIFYDNPHLLKNTKSMLMKYNAVLNGKVASFSHVVKLYELDCNTIPRLVPRLSEKCVYPAPFRAMNVAQAVRTMSGSTADGIEYHVDEGNLPLSALHTAQILRFFDQIFDTFNSKDGGNSVKVIFDME</sequence>
<evidence type="ECO:0000313" key="4">
    <source>
        <dbReference type="Proteomes" id="UP001562425"/>
    </source>
</evidence>
<keyword evidence="4" id="KW-1185">Reference proteome</keyword>
<gene>
    <name evidence="3" type="ORF">pipiens_019423</name>
</gene>
<protein>
    <recommendedName>
        <fullName evidence="5">Transposable element P transposase</fullName>
    </recommendedName>
</protein>
<dbReference type="EMBL" id="JBEHCU010001763">
    <property type="protein sequence ID" value="KAL1403313.1"/>
    <property type="molecule type" value="Genomic_DNA"/>
</dbReference>
<evidence type="ECO:0000259" key="2">
    <source>
        <dbReference type="Pfam" id="PF21788"/>
    </source>
</evidence>
<dbReference type="Pfam" id="PF21788">
    <property type="entry name" value="TNP-like_GBD"/>
    <property type="match status" value="1"/>
</dbReference>
<reference evidence="3 4" key="1">
    <citation type="submission" date="2024-05" db="EMBL/GenBank/DDBJ databases">
        <title>Culex pipiens pipiens assembly and annotation.</title>
        <authorList>
            <person name="Alout H."/>
            <person name="Durand T."/>
        </authorList>
    </citation>
    <scope>NUCLEOTIDE SEQUENCE [LARGE SCALE GENOMIC DNA]</scope>
    <source>
        <strain evidence="3">HA-2024</strain>
        <tissue evidence="3">Whole body</tissue>
    </source>
</reference>
<proteinExistence type="predicted"/>
<dbReference type="Pfam" id="PF21787">
    <property type="entry name" value="TNP-like_RNaseH_N"/>
    <property type="match status" value="1"/>
</dbReference>
<evidence type="ECO:0000313" key="3">
    <source>
        <dbReference type="EMBL" id="KAL1403313.1"/>
    </source>
</evidence>
<dbReference type="InterPro" id="IPR048365">
    <property type="entry name" value="TNP-like_RNaseH_N"/>
</dbReference>
<feature type="domain" description="Transposable element P transposase-like GTP-binding insertion" evidence="2">
    <location>
        <begin position="159"/>
        <end position="267"/>
    </location>
</feature>
<evidence type="ECO:0008006" key="5">
    <source>
        <dbReference type="Google" id="ProtNLM"/>
    </source>
</evidence>
<accession>A0ABD1DUK3</accession>
<dbReference type="Proteomes" id="UP001562425">
    <property type="component" value="Unassembled WGS sequence"/>
</dbReference>
<dbReference type="AlphaFoldDB" id="A0ABD1DUK3"/>
<evidence type="ECO:0000259" key="1">
    <source>
        <dbReference type="Pfam" id="PF21787"/>
    </source>
</evidence>
<organism evidence="3 4">
    <name type="scientific">Culex pipiens pipiens</name>
    <name type="common">Northern house mosquito</name>
    <dbReference type="NCBI Taxonomy" id="38569"/>
    <lineage>
        <taxon>Eukaryota</taxon>
        <taxon>Metazoa</taxon>
        <taxon>Ecdysozoa</taxon>
        <taxon>Arthropoda</taxon>
        <taxon>Hexapoda</taxon>
        <taxon>Insecta</taxon>
        <taxon>Pterygota</taxon>
        <taxon>Neoptera</taxon>
        <taxon>Endopterygota</taxon>
        <taxon>Diptera</taxon>
        <taxon>Nematocera</taxon>
        <taxon>Culicoidea</taxon>
        <taxon>Culicidae</taxon>
        <taxon>Culicinae</taxon>
        <taxon>Culicini</taxon>
        <taxon>Culex</taxon>
        <taxon>Culex</taxon>
    </lineage>
</organism>